<dbReference type="EMBL" id="QDEB01102908">
    <property type="protein sequence ID" value="RZC31747.1"/>
    <property type="molecule type" value="Genomic_DNA"/>
</dbReference>
<accession>A0A482VGY0</accession>
<dbReference type="AlphaFoldDB" id="A0A482VGY0"/>
<proteinExistence type="predicted"/>
<reference evidence="1 2" key="1">
    <citation type="submission" date="2017-03" db="EMBL/GenBank/DDBJ databases">
        <title>Genome of the blue death feigning beetle - Asbolus verrucosus.</title>
        <authorList>
            <person name="Rider S.D."/>
        </authorList>
    </citation>
    <scope>NUCLEOTIDE SEQUENCE [LARGE SCALE GENOMIC DNA]</scope>
    <source>
        <strain evidence="1">Butters</strain>
        <tissue evidence="1">Head and leg muscle</tissue>
    </source>
</reference>
<dbReference type="OrthoDB" id="10375690at2759"/>
<keyword evidence="2" id="KW-1185">Reference proteome</keyword>
<comment type="caution">
    <text evidence="1">The sequence shown here is derived from an EMBL/GenBank/DDBJ whole genome shotgun (WGS) entry which is preliminary data.</text>
</comment>
<sequence>MHWAEPLAEIHQPSEGDIEAPEIEMAVLGQGSFRPLKKEPGGCVGFFKRTWKKFTESNPSRSSDDLDSLERYYLSE</sequence>
<gene>
    <name evidence="1" type="ORF">BDFB_008349</name>
</gene>
<evidence type="ECO:0000313" key="1">
    <source>
        <dbReference type="EMBL" id="RZC31747.1"/>
    </source>
</evidence>
<organism evidence="1 2">
    <name type="scientific">Asbolus verrucosus</name>
    <name type="common">Desert ironclad beetle</name>
    <dbReference type="NCBI Taxonomy" id="1661398"/>
    <lineage>
        <taxon>Eukaryota</taxon>
        <taxon>Metazoa</taxon>
        <taxon>Ecdysozoa</taxon>
        <taxon>Arthropoda</taxon>
        <taxon>Hexapoda</taxon>
        <taxon>Insecta</taxon>
        <taxon>Pterygota</taxon>
        <taxon>Neoptera</taxon>
        <taxon>Endopterygota</taxon>
        <taxon>Coleoptera</taxon>
        <taxon>Polyphaga</taxon>
        <taxon>Cucujiformia</taxon>
        <taxon>Tenebrionidae</taxon>
        <taxon>Pimeliinae</taxon>
        <taxon>Asbolus</taxon>
    </lineage>
</organism>
<name>A0A482VGY0_ASBVE</name>
<protein>
    <submittedName>
        <fullName evidence="1">Uncharacterized protein</fullName>
    </submittedName>
</protein>
<dbReference type="Proteomes" id="UP000292052">
    <property type="component" value="Unassembled WGS sequence"/>
</dbReference>
<evidence type="ECO:0000313" key="2">
    <source>
        <dbReference type="Proteomes" id="UP000292052"/>
    </source>
</evidence>